<protein>
    <submittedName>
        <fullName evidence="6">Uncharacterized protein</fullName>
    </submittedName>
</protein>
<accession>A0AAI9TK10</accession>
<name>A0AAI9TK10_PENTH</name>
<dbReference type="InterPro" id="IPR007568">
    <property type="entry name" value="RTA1"/>
</dbReference>
<keyword evidence="7" id="KW-1185">Reference proteome</keyword>
<dbReference type="EMBL" id="LACB01000112">
    <property type="protein sequence ID" value="KAJ9488596.1"/>
    <property type="molecule type" value="Genomic_DNA"/>
</dbReference>
<evidence type="ECO:0000256" key="5">
    <source>
        <dbReference type="SAM" id="Phobius"/>
    </source>
</evidence>
<reference evidence="6" key="2">
    <citation type="journal article" date="2016" name="Fungal Biol.">
        <title>Ochratoxin A production by Penicillium thymicola.</title>
        <authorList>
            <person name="Nguyen H.D.T."/>
            <person name="McMullin D.R."/>
            <person name="Ponomareva E."/>
            <person name="Riley R."/>
            <person name="Pomraning K.R."/>
            <person name="Baker S.E."/>
            <person name="Seifert K.A."/>
        </authorList>
    </citation>
    <scope>NUCLEOTIDE SEQUENCE</scope>
    <source>
        <strain evidence="6">DAOM 180753</strain>
    </source>
</reference>
<feature type="transmembrane region" description="Helical" evidence="5">
    <location>
        <begin position="47"/>
        <end position="65"/>
    </location>
</feature>
<evidence type="ECO:0000256" key="3">
    <source>
        <dbReference type="ARBA" id="ARBA00022989"/>
    </source>
</evidence>
<dbReference type="PANTHER" id="PTHR31465:SF1">
    <property type="entry name" value="PROTEIN RTA1-RELATED"/>
    <property type="match status" value="1"/>
</dbReference>
<sequence>MSCVPDYVDASWSFYRYEPSMAATVIFIILFIATTALHAFQMIKVKTWYLTAFCIGGLCEIVGYIGRAINAAEDPGCWTLGPYVIQTLLLLIAPALMAASIYMILGRIILLTDGEVHAIIKKRWLTKTFVLGDVLSLFLQSSGGSVLSGASDENNLMTIGQNVIIAGLFVQVFFFGTFIVVAGLFHHRMLRAPTAASHKPSVQWQKYLITLYVVSVLIWIRSAFRVIEYLEGNAGSIMRHEAYIFIFDATLMFLVMAWMNWFHPSEIGLLLRNEVPITNGFQLFAFSLFRCVGICCLYTKTYSGQGSKPLL</sequence>
<feature type="transmembrane region" description="Helical" evidence="5">
    <location>
        <begin position="207"/>
        <end position="227"/>
    </location>
</feature>
<feature type="transmembrane region" description="Helical" evidence="5">
    <location>
        <begin position="242"/>
        <end position="262"/>
    </location>
</feature>
<feature type="transmembrane region" description="Helical" evidence="5">
    <location>
        <begin position="20"/>
        <end position="40"/>
    </location>
</feature>
<evidence type="ECO:0000313" key="7">
    <source>
        <dbReference type="Proteomes" id="UP001227192"/>
    </source>
</evidence>
<evidence type="ECO:0000256" key="1">
    <source>
        <dbReference type="ARBA" id="ARBA00004141"/>
    </source>
</evidence>
<organism evidence="6 7">
    <name type="scientific">Penicillium thymicola</name>
    <dbReference type="NCBI Taxonomy" id="293382"/>
    <lineage>
        <taxon>Eukaryota</taxon>
        <taxon>Fungi</taxon>
        <taxon>Dikarya</taxon>
        <taxon>Ascomycota</taxon>
        <taxon>Pezizomycotina</taxon>
        <taxon>Eurotiomycetes</taxon>
        <taxon>Eurotiomycetidae</taxon>
        <taxon>Eurotiales</taxon>
        <taxon>Aspergillaceae</taxon>
        <taxon>Penicillium</taxon>
    </lineage>
</organism>
<comment type="caution">
    <text evidence="6">The sequence shown here is derived from an EMBL/GenBank/DDBJ whole genome shotgun (WGS) entry which is preliminary data.</text>
</comment>
<dbReference type="AlphaFoldDB" id="A0AAI9TK10"/>
<keyword evidence="2 5" id="KW-0812">Transmembrane</keyword>
<comment type="subcellular location">
    <subcellularLocation>
        <location evidence="1">Membrane</location>
        <topology evidence="1">Multi-pass membrane protein</topology>
    </subcellularLocation>
</comment>
<reference evidence="6" key="1">
    <citation type="submission" date="2015-06" db="EMBL/GenBank/DDBJ databases">
        <authorList>
            <person name="Nguyen H."/>
        </authorList>
    </citation>
    <scope>NUCLEOTIDE SEQUENCE</scope>
    <source>
        <strain evidence="6">DAOM 180753</strain>
    </source>
</reference>
<feature type="transmembrane region" description="Helical" evidence="5">
    <location>
        <begin position="163"/>
        <end position="186"/>
    </location>
</feature>
<keyword evidence="3 5" id="KW-1133">Transmembrane helix</keyword>
<dbReference type="Proteomes" id="UP001227192">
    <property type="component" value="Unassembled WGS sequence"/>
</dbReference>
<keyword evidence="4 5" id="KW-0472">Membrane</keyword>
<proteinExistence type="predicted"/>
<dbReference type="GO" id="GO:0016020">
    <property type="term" value="C:membrane"/>
    <property type="evidence" value="ECO:0007669"/>
    <property type="project" value="UniProtKB-SubCell"/>
</dbReference>
<evidence type="ECO:0000256" key="2">
    <source>
        <dbReference type="ARBA" id="ARBA00022692"/>
    </source>
</evidence>
<dbReference type="PANTHER" id="PTHR31465">
    <property type="entry name" value="PROTEIN RTA1-RELATED"/>
    <property type="match status" value="1"/>
</dbReference>
<gene>
    <name evidence="6" type="ORF">VN97_g4696</name>
</gene>
<feature type="transmembrane region" description="Helical" evidence="5">
    <location>
        <begin position="85"/>
        <end position="112"/>
    </location>
</feature>
<evidence type="ECO:0000256" key="4">
    <source>
        <dbReference type="ARBA" id="ARBA00023136"/>
    </source>
</evidence>
<dbReference type="Pfam" id="PF04479">
    <property type="entry name" value="RTA1"/>
    <property type="match status" value="1"/>
</dbReference>
<evidence type="ECO:0000313" key="6">
    <source>
        <dbReference type="EMBL" id="KAJ9488596.1"/>
    </source>
</evidence>